<gene>
    <name evidence="13" type="ORF">PSEUBRA_SCAF3g04254</name>
</gene>
<keyword evidence="5" id="KW-0031">Aminopeptidase</keyword>
<dbReference type="Pfam" id="PF02127">
    <property type="entry name" value="Peptidase_M18"/>
    <property type="match status" value="1"/>
</dbReference>
<dbReference type="HOGENOM" id="CLU_004237_0_0_1"/>
<dbReference type="Proteomes" id="UP000019377">
    <property type="component" value="Unassembled WGS sequence"/>
</dbReference>
<evidence type="ECO:0000256" key="11">
    <source>
        <dbReference type="SAM" id="MobiDB-lite"/>
    </source>
</evidence>
<dbReference type="Pfam" id="PF19277">
    <property type="entry name" value="GPAT_C"/>
    <property type="match status" value="1"/>
</dbReference>
<dbReference type="FunFam" id="2.30.250.10:FF:000001">
    <property type="entry name" value="Aspartyl aminopeptidase 1"/>
    <property type="match status" value="1"/>
</dbReference>
<evidence type="ECO:0000256" key="9">
    <source>
        <dbReference type="ARBA" id="ARBA00022833"/>
    </source>
</evidence>
<comment type="cofactor">
    <cofactor evidence="2">
        <name>Zn(2+)</name>
        <dbReference type="ChEBI" id="CHEBI:29105"/>
    </cofactor>
</comment>
<keyword evidence="13" id="KW-0808">Transferase</keyword>
<dbReference type="InterPro" id="IPR041728">
    <property type="entry name" value="GPAT/DHAPAT_LPLAT"/>
</dbReference>
<feature type="compositionally biased region" description="Polar residues" evidence="11">
    <location>
        <begin position="1"/>
        <end position="12"/>
    </location>
</feature>
<evidence type="ECO:0000256" key="4">
    <source>
        <dbReference type="ARBA" id="ARBA00011965"/>
    </source>
</evidence>
<dbReference type="SUPFAM" id="SSF53187">
    <property type="entry name" value="Zn-dependent exopeptidases"/>
    <property type="match status" value="1"/>
</dbReference>
<comment type="similarity">
    <text evidence="3">Belongs to the peptidase M18 family.</text>
</comment>
<dbReference type="PANTHER" id="PTHR28570">
    <property type="entry name" value="ASPARTYL AMINOPEPTIDASE"/>
    <property type="match status" value="1"/>
</dbReference>
<dbReference type="InterPro" id="IPR023358">
    <property type="entry name" value="Peptidase_M18_dom2"/>
</dbReference>
<dbReference type="Pfam" id="PF01553">
    <property type="entry name" value="Acyltransferase"/>
    <property type="match status" value="1"/>
</dbReference>
<evidence type="ECO:0000313" key="14">
    <source>
        <dbReference type="Proteomes" id="UP000019377"/>
    </source>
</evidence>
<evidence type="ECO:0000256" key="5">
    <source>
        <dbReference type="ARBA" id="ARBA00022438"/>
    </source>
</evidence>
<keyword evidence="6" id="KW-0645">Protease</keyword>
<dbReference type="NCBIfam" id="NF002759">
    <property type="entry name" value="PRK02813.1"/>
    <property type="match status" value="1"/>
</dbReference>
<organism evidence="13 14">
    <name type="scientific">Kalmanozyma brasiliensis (strain GHG001)</name>
    <name type="common">Yeast</name>
    <name type="synonym">Pseudozyma brasiliensis</name>
    <dbReference type="NCBI Taxonomy" id="1365824"/>
    <lineage>
        <taxon>Eukaryota</taxon>
        <taxon>Fungi</taxon>
        <taxon>Dikarya</taxon>
        <taxon>Basidiomycota</taxon>
        <taxon>Ustilaginomycotina</taxon>
        <taxon>Ustilaginomycetes</taxon>
        <taxon>Ustilaginales</taxon>
        <taxon>Ustilaginaceae</taxon>
        <taxon>Kalmanozyma</taxon>
    </lineage>
</organism>
<dbReference type="MEROPS" id="M18.A01"/>
<protein>
    <recommendedName>
        <fullName evidence="4">aspartyl aminopeptidase</fullName>
        <ecNumber evidence="4">3.4.11.21</ecNumber>
    </recommendedName>
</protein>
<evidence type="ECO:0000256" key="1">
    <source>
        <dbReference type="ARBA" id="ARBA00001335"/>
    </source>
</evidence>
<keyword evidence="8" id="KW-0378">Hydrolase</keyword>
<dbReference type="EC" id="3.4.11.21" evidence="4"/>
<dbReference type="GeneID" id="27420869"/>
<keyword evidence="9" id="KW-0862">Zinc</keyword>
<evidence type="ECO:0000256" key="6">
    <source>
        <dbReference type="ARBA" id="ARBA00022670"/>
    </source>
</evidence>
<keyword evidence="7" id="KW-0479">Metal-binding</keyword>
<dbReference type="InterPro" id="IPR001948">
    <property type="entry name" value="Peptidase_M18"/>
</dbReference>
<dbReference type="GO" id="GO:0008270">
    <property type="term" value="F:zinc ion binding"/>
    <property type="evidence" value="ECO:0007669"/>
    <property type="project" value="InterPro"/>
</dbReference>
<dbReference type="InterPro" id="IPR045520">
    <property type="entry name" value="GPAT/DHAPAT_C"/>
</dbReference>
<feature type="compositionally biased region" description="Low complexity" evidence="11">
    <location>
        <begin position="33"/>
        <end position="42"/>
    </location>
</feature>
<dbReference type="Gene3D" id="3.40.630.10">
    <property type="entry name" value="Zn peptidases"/>
    <property type="match status" value="1"/>
</dbReference>
<dbReference type="SUPFAM" id="SSF69593">
    <property type="entry name" value="Glycerol-3-phosphate (1)-acyltransferase"/>
    <property type="match status" value="1"/>
</dbReference>
<dbReference type="OMA" id="NECMFIS"/>
<evidence type="ECO:0000256" key="8">
    <source>
        <dbReference type="ARBA" id="ARBA00022801"/>
    </source>
</evidence>
<dbReference type="Gene3D" id="2.30.250.10">
    <property type="entry name" value="Aminopeptidase i, Domain 2"/>
    <property type="match status" value="1"/>
</dbReference>
<proteinExistence type="inferred from homology"/>
<dbReference type="STRING" id="1365824.V5EUC3"/>
<dbReference type="GO" id="GO:0016746">
    <property type="term" value="F:acyltransferase activity"/>
    <property type="evidence" value="ECO:0007669"/>
    <property type="project" value="InterPro"/>
</dbReference>
<dbReference type="PRINTS" id="PR00932">
    <property type="entry name" value="AMINO1PTASE"/>
</dbReference>
<evidence type="ECO:0000259" key="12">
    <source>
        <dbReference type="SMART" id="SM00563"/>
    </source>
</evidence>
<feature type="region of interest" description="Disordered" evidence="11">
    <location>
        <begin position="1"/>
        <end position="52"/>
    </location>
</feature>
<keyword evidence="14" id="KW-1185">Reference proteome</keyword>
<dbReference type="SUPFAM" id="SSF101821">
    <property type="entry name" value="Aminopeptidase/glucanase lid domain"/>
    <property type="match status" value="1"/>
</dbReference>
<dbReference type="PANTHER" id="PTHR28570:SF3">
    <property type="entry name" value="ASPARTYL AMINOPEPTIDASE"/>
    <property type="match status" value="1"/>
</dbReference>
<name>V5EUC3_KALBG</name>
<accession>V5EUC3</accession>
<keyword evidence="10" id="KW-0482">Metalloprotease</keyword>
<dbReference type="OrthoDB" id="10255570at2759"/>
<evidence type="ECO:0000313" key="13">
    <source>
        <dbReference type="EMBL" id="EST06743.1"/>
    </source>
</evidence>
<dbReference type="SMART" id="SM00563">
    <property type="entry name" value="PlsC"/>
    <property type="match status" value="1"/>
</dbReference>
<evidence type="ECO:0000256" key="10">
    <source>
        <dbReference type="ARBA" id="ARBA00023049"/>
    </source>
</evidence>
<evidence type="ECO:0000256" key="7">
    <source>
        <dbReference type="ARBA" id="ARBA00022723"/>
    </source>
</evidence>
<dbReference type="CDD" id="cd07993">
    <property type="entry name" value="LPLAT_DHAPAT-like"/>
    <property type="match status" value="1"/>
</dbReference>
<dbReference type="GO" id="GO:0008237">
    <property type="term" value="F:metallopeptidase activity"/>
    <property type="evidence" value="ECO:0007669"/>
    <property type="project" value="UniProtKB-KW"/>
</dbReference>
<dbReference type="EMBL" id="KI545873">
    <property type="protein sequence ID" value="EST06743.1"/>
    <property type="molecule type" value="Genomic_DNA"/>
</dbReference>
<evidence type="ECO:0000256" key="2">
    <source>
        <dbReference type="ARBA" id="ARBA00001947"/>
    </source>
</evidence>
<dbReference type="InterPro" id="IPR002123">
    <property type="entry name" value="Plipid/glycerol_acylTrfase"/>
</dbReference>
<dbReference type="eggNOG" id="KOG3729">
    <property type="taxonomic scope" value="Eukaryota"/>
</dbReference>
<dbReference type="GO" id="GO:0000324">
    <property type="term" value="C:fungal-type vacuole"/>
    <property type="evidence" value="ECO:0007669"/>
    <property type="project" value="TreeGrafter"/>
</dbReference>
<dbReference type="eggNOG" id="KOG2596">
    <property type="taxonomic scope" value="Eukaryota"/>
</dbReference>
<feature type="domain" description="Phospholipid/glycerol acyltransferase" evidence="12">
    <location>
        <begin position="263"/>
        <end position="390"/>
    </location>
</feature>
<comment type="catalytic activity">
    <reaction evidence="1">
        <text>Release of an N-terminal aspartate or glutamate from a peptide, with a preference for aspartate.</text>
        <dbReference type="EC" id="3.4.11.21"/>
    </reaction>
</comment>
<sequence>MGSQSRRGADQQSASTSAAGSSSSAPTDDRSDSTGSRSGPPSEGRLPSVQHESNVLSKQLGDLGSSRRQDRNLADQKGILTSEEHKLGDLNVVAAYKAHFRESPFEFLQQFVAYGQGTGWRGYSNYIGAPILYKGCAEESIRAVLNSDQVQERIRALASSRVDHLLPEQPPLSPTGPNKTQKNLAVFKERKKRQIEQQLRDEALAILQVSVARVDSLPFVKFFAATVNNILARMYHQGIHISVPQVLELRRVAAYAAERKQSILFLPCHKSHIDYLTVSWLMFRLGIGLPHIIAGENLDLPVLGDVLRKGGAFFIRRTFSGDQLYPAVIKEYVETLLASGKNLECFIEGTRSRTGKLLPPKLGILKYVVEGLLNGRTDDVWICPVSLQYDSVIESGTYVSELLGKPKEAESLLGLLSDSSSLLQLKMGRIDIRFDTPWSLQGFIKEQKDRRAAPGLKGEKVELDPVNNEVHKVLLLKALGYRVLADINKVSVVMPAALIGTVVLTLRGRGVSRSELIRRVDWLRSAIIKKGFTVADFGTMKTGEVVDRALNTVMKGLITEQKDVMEPTFVPDKHFELSFYRNQVIHIFVSESLAAAALYTKVKQGGTAPMQRMTRKELLNECMFISSVLRNEFVFGVDTLETNVDRTIDGMVADGVLDKHADIKPEDGGSIELSAKERENGRENYDSFLFLIWPFIEGYWLAAVSLFSLIPKGAEAHGYPTDKLPWFAAKDFEKHTQLLGKTLYAQGELSYLESINAATLSQAFTRMEEMSMILRKKSSHQKPIPIMALNPNFWPSQTSNLAAYIDRLSQFRREGKDRREKSVGAKVRQYTTMYTPSVPAVVLLAFTLHHQLTHSLRRIASRHTLALDPSLHSNKLSAQAFFKLVSAASVRLSQNSVASRSSAAAAAMSTSSTAAAVAAGTSGKADDIAAARRFLEYVDASPTPFHAVATTSAMLDAAGFERIRENDLWDSKVQRGGKYYFTRNQSAIVAFAVGAKYEPGNGVHVVGAHTDSPNFQIKPVSRKAKEGYLQCGVETYGGGIWASWFDRDLGVAGRVIVSDSKNHDAFTGKLVHIKRPIMRIPTLAIHLNRTVNEAFKFNVEDNTVPILGLATEQLNKRADEAAAAAKSTPQAVGTPVMAEKHHSVLLDLLASELGISVEQIQDFELSLYDTQPASIGGINNEFIHSPRLDNQMSCFCATEALIDSLTSADSLNASSSIRAIALFDNEEVGSVSTHGAESNMLPSLIQRLVALPVSSSPASASKPAASNLYEQAVARSFLLSSDMAHGFHPNYPSFYEENHRPKINGGPVLKTNVKQRYATTGPTAFLIRRIAQRAQVPLQSFVVKNDMPCGSTIGPMLSKLGIRTLDLGNPQLSMHSIRETCGTKDVEYKIQLFKHFFDSFEEVDAQLVID</sequence>
<feature type="compositionally biased region" description="Low complexity" evidence="11">
    <location>
        <begin position="13"/>
        <end position="26"/>
    </location>
</feature>
<dbReference type="GO" id="GO:0006508">
    <property type="term" value="P:proteolysis"/>
    <property type="evidence" value="ECO:0007669"/>
    <property type="project" value="UniProtKB-KW"/>
</dbReference>
<evidence type="ECO:0000256" key="3">
    <source>
        <dbReference type="ARBA" id="ARBA00008290"/>
    </source>
</evidence>
<reference evidence="14" key="1">
    <citation type="journal article" date="2013" name="Genome Announc.">
        <title>Draft genome sequence of Pseudozyma brasiliensis sp. nov. strain GHG001, a high producer of endo-1,4-xylanase isolated from an insect pest of sugarcane.</title>
        <authorList>
            <person name="Oliveira J.V.D.C."/>
            <person name="dos Santos R.A.C."/>
            <person name="Borges T.A."/>
            <person name="Riano-Pachon D.M."/>
            <person name="Goldman G.H."/>
        </authorList>
    </citation>
    <scope>NUCLEOTIDE SEQUENCE [LARGE SCALE GENOMIC DNA]</scope>
    <source>
        <strain evidence="14">GHG001</strain>
    </source>
</reference>
<dbReference type="CDD" id="cd05658">
    <property type="entry name" value="M18_DAP"/>
    <property type="match status" value="1"/>
</dbReference>
<dbReference type="GO" id="GO:0004177">
    <property type="term" value="F:aminopeptidase activity"/>
    <property type="evidence" value="ECO:0007669"/>
    <property type="project" value="UniProtKB-KW"/>
</dbReference>